<evidence type="ECO:0000313" key="14">
    <source>
        <dbReference type="EMBL" id="UYV71553.1"/>
    </source>
</evidence>
<gene>
    <name evidence="14" type="ORF">LAZ67_8003677</name>
</gene>
<evidence type="ECO:0000256" key="9">
    <source>
        <dbReference type="ARBA" id="ARBA00023136"/>
    </source>
</evidence>
<evidence type="ECO:0000256" key="11">
    <source>
        <dbReference type="ARBA" id="ARBA00023310"/>
    </source>
</evidence>
<comment type="subcellular location">
    <subcellularLocation>
        <location evidence="1">Mitochondrion inner membrane</location>
    </subcellularLocation>
</comment>
<evidence type="ECO:0000256" key="7">
    <source>
        <dbReference type="ARBA" id="ARBA00023065"/>
    </source>
</evidence>
<evidence type="ECO:0000256" key="4">
    <source>
        <dbReference type="ARBA" id="ARBA00022781"/>
    </source>
</evidence>
<keyword evidence="10" id="KW-0139">CF(1)</keyword>
<evidence type="ECO:0000256" key="1">
    <source>
        <dbReference type="ARBA" id="ARBA00004273"/>
    </source>
</evidence>
<evidence type="ECO:0000256" key="10">
    <source>
        <dbReference type="ARBA" id="ARBA00023196"/>
    </source>
</evidence>
<keyword evidence="5" id="KW-0999">Mitochondrion inner membrane</keyword>
<dbReference type="PANTHER" id="PTHR13822:SF7">
    <property type="entry name" value="ATP SYNTHASE SUBUNIT DELTA, MITOCHONDRIAL"/>
    <property type="match status" value="1"/>
</dbReference>
<feature type="domain" description="F1F0-ATP synthase delta subunit C-terminal" evidence="13">
    <location>
        <begin position="122"/>
        <end position="162"/>
    </location>
</feature>
<dbReference type="InterPro" id="IPR036771">
    <property type="entry name" value="ATPsynth_dsu/esu_N"/>
</dbReference>
<dbReference type="Proteomes" id="UP001235939">
    <property type="component" value="Chromosome 08"/>
</dbReference>
<accession>A0ABY6KRS5</accession>
<evidence type="ECO:0000256" key="8">
    <source>
        <dbReference type="ARBA" id="ARBA00023128"/>
    </source>
</evidence>
<evidence type="ECO:0000256" key="5">
    <source>
        <dbReference type="ARBA" id="ARBA00022792"/>
    </source>
</evidence>
<dbReference type="SUPFAM" id="SSF51344">
    <property type="entry name" value="Epsilon subunit of F1F0-ATP synthase N-terminal domain"/>
    <property type="match status" value="1"/>
</dbReference>
<keyword evidence="11" id="KW-0066">ATP synthesis</keyword>
<keyword evidence="7" id="KW-0406">Ion transport</keyword>
<keyword evidence="8" id="KW-0496">Mitochondrion</keyword>
<dbReference type="PANTHER" id="PTHR13822">
    <property type="entry name" value="ATP SYNTHASE DELTA/EPSILON CHAIN"/>
    <property type="match status" value="1"/>
</dbReference>
<protein>
    <submittedName>
        <fullName evidence="14">ATP5D</fullName>
    </submittedName>
</protein>
<dbReference type="EMBL" id="CP092870">
    <property type="protein sequence ID" value="UYV71553.1"/>
    <property type="molecule type" value="Genomic_DNA"/>
</dbReference>
<feature type="domain" description="ATP synthase F1 complex delta/epsilon subunit N-terminal" evidence="12">
    <location>
        <begin position="35"/>
        <end position="115"/>
    </location>
</feature>
<comment type="similarity">
    <text evidence="2">Belongs to the ATPase epsilon chain family.</text>
</comment>
<evidence type="ECO:0000259" key="12">
    <source>
        <dbReference type="Pfam" id="PF02823"/>
    </source>
</evidence>
<reference evidence="14 15" key="1">
    <citation type="submission" date="2022-01" db="EMBL/GenBank/DDBJ databases">
        <title>A chromosomal length assembly of Cordylochernes scorpioides.</title>
        <authorList>
            <person name="Zeh D."/>
            <person name="Zeh J."/>
        </authorList>
    </citation>
    <scope>NUCLEOTIDE SEQUENCE [LARGE SCALE GENOMIC DNA]</scope>
    <source>
        <strain evidence="14">IN4F17</strain>
        <tissue evidence="14">Whole Body</tissue>
    </source>
</reference>
<sequence>MNHITRAFVPLIRNANKFHKYPILLSSRTYADGMPLTFASPSQVYYDQASVKQIDVPSFSGSFGILPKHVPCLAVLKPGVVTIYEEDGSNKKYFVSSGSISIHEDSSVQVLAEEAIPVDQIDKQAAQSGLATAQQHLTSASSDLERAEAQIEVEVHEALVKAAE</sequence>
<keyword evidence="15" id="KW-1185">Reference proteome</keyword>
<dbReference type="Gene3D" id="1.20.5.440">
    <property type="entry name" value="ATP synthase delta/epsilon subunit, C-terminal domain"/>
    <property type="match status" value="1"/>
</dbReference>
<dbReference type="Pfam" id="PF21335">
    <property type="entry name" value="ATPD_C_metazoa"/>
    <property type="match status" value="1"/>
</dbReference>
<keyword evidence="3" id="KW-0813">Transport</keyword>
<dbReference type="HAMAP" id="MF_00530">
    <property type="entry name" value="ATP_synth_epsil_bac"/>
    <property type="match status" value="1"/>
</dbReference>
<name>A0ABY6KRS5_9ARAC</name>
<evidence type="ECO:0000313" key="15">
    <source>
        <dbReference type="Proteomes" id="UP001235939"/>
    </source>
</evidence>
<dbReference type="InterPro" id="IPR020546">
    <property type="entry name" value="ATP_synth_F1_dsu/esu_N"/>
</dbReference>
<dbReference type="InterPro" id="IPR001469">
    <property type="entry name" value="ATP_synth_F1_dsu/esu"/>
</dbReference>
<organism evidence="14 15">
    <name type="scientific">Cordylochernes scorpioides</name>
    <dbReference type="NCBI Taxonomy" id="51811"/>
    <lineage>
        <taxon>Eukaryota</taxon>
        <taxon>Metazoa</taxon>
        <taxon>Ecdysozoa</taxon>
        <taxon>Arthropoda</taxon>
        <taxon>Chelicerata</taxon>
        <taxon>Arachnida</taxon>
        <taxon>Pseudoscorpiones</taxon>
        <taxon>Cheliferoidea</taxon>
        <taxon>Chernetidae</taxon>
        <taxon>Cordylochernes</taxon>
    </lineage>
</organism>
<keyword evidence="6" id="KW-0809">Transit peptide</keyword>
<dbReference type="CDD" id="cd12152">
    <property type="entry name" value="F1-ATPase_delta"/>
    <property type="match status" value="1"/>
</dbReference>
<dbReference type="InterPro" id="IPR048937">
    <property type="entry name" value="ATPD_C_metazoa"/>
</dbReference>
<dbReference type="SUPFAM" id="SSF46604">
    <property type="entry name" value="Epsilon subunit of F1F0-ATP synthase C-terminal domain"/>
    <property type="match status" value="1"/>
</dbReference>
<proteinExistence type="inferred from homology"/>
<dbReference type="InterPro" id="IPR036794">
    <property type="entry name" value="ATP_F1_dsu/esu_C_sf"/>
</dbReference>
<keyword evidence="9" id="KW-0472">Membrane</keyword>
<dbReference type="Pfam" id="PF02823">
    <property type="entry name" value="ATP-synt_DE_N"/>
    <property type="match status" value="1"/>
</dbReference>
<evidence type="ECO:0000256" key="3">
    <source>
        <dbReference type="ARBA" id="ARBA00022448"/>
    </source>
</evidence>
<dbReference type="Gene3D" id="2.60.15.10">
    <property type="entry name" value="F0F1 ATP synthase delta/epsilon subunit, N-terminal"/>
    <property type="match status" value="1"/>
</dbReference>
<keyword evidence="4" id="KW-0375">Hydrogen ion transport</keyword>
<evidence type="ECO:0000259" key="13">
    <source>
        <dbReference type="Pfam" id="PF21335"/>
    </source>
</evidence>
<evidence type="ECO:0000256" key="2">
    <source>
        <dbReference type="ARBA" id="ARBA00005712"/>
    </source>
</evidence>
<evidence type="ECO:0000256" key="6">
    <source>
        <dbReference type="ARBA" id="ARBA00022946"/>
    </source>
</evidence>
<dbReference type="NCBIfam" id="TIGR01216">
    <property type="entry name" value="ATP_synt_epsi"/>
    <property type="match status" value="1"/>
</dbReference>